<proteinExistence type="predicted"/>
<keyword evidence="1" id="KW-0732">Signal</keyword>
<comment type="caution">
    <text evidence="2">The sequence shown here is derived from an EMBL/GenBank/DDBJ whole genome shotgun (WGS) entry which is preliminary data.</text>
</comment>
<dbReference type="AlphaFoldDB" id="A0A423VWA1"/>
<evidence type="ECO:0000313" key="3">
    <source>
        <dbReference type="Proteomes" id="UP000284375"/>
    </source>
</evidence>
<organism evidence="2 3">
    <name type="scientific">Cytospora chrysosperma</name>
    <name type="common">Cytospora canker fungus</name>
    <name type="synonym">Sphaeria chrysosperma</name>
    <dbReference type="NCBI Taxonomy" id="252740"/>
    <lineage>
        <taxon>Eukaryota</taxon>
        <taxon>Fungi</taxon>
        <taxon>Dikarya</taxon>
        <taxon>Ascomycota</taxon>
        <taxon>Pezizomycotina</taxon>
        <taxon>Sordariomycetes</taxon>
        <taxon>Sordariomycetidae</taxon>
        <taxon>Diaporthales</taxon>
        <taxon>Cytosporaceae</taxon>
        <taxon>Cytospora</taxon>
    </lineage>
</organism>
<dbReference type="OrthoDB" id="5214310at2759"/>
<reference evidence="2 3" key="1">
    <citation type="submission" date="2015-09" db="EMBL/GenBank/DDBJ databases">
        <title>Host preference determinants of Valsa canker pathogens revealed by comparative genomics.</title>
        <authorList>
            <person name="Yin Z."/>
            <person name="Huang L."/>
        </authorList>
    </citation>
    <scope>NUCLEOTIDE SEQUENCE [LARGE SCALE GENOMIC DNA]</scope>
    <source>
        <strain evidence="2 3">YSFL</strain>
    </source>
</reference>
<gene>
    <name evidence="2" type="ORF">VSDG_06017</name>
</gene>
<evidence type="ECO:0008006" key="4">
    <source>
        <dbReference type="Google" id="ProtNLM"/>
    </source>
</evidence>
<evidence type="ECO:0000313" key="2">
    <source>
        <dbReference type="EMBL" id="ROV95359.1"/>
    </source>
</evidence>
<keyword evidence="3" id="KW-1185">Reference proteome</keyword>
<dbReference type="STRING" id="252740.A0A423VWA1"/>
<sequence length="206" mass="21828">MYLSLIFSFILLPILGPGPVAAVPTDAVRARARSNAAPTGRILSGSVWNTTHAPNVQSISNSTRTLETVNYFPDPVVHCSGRTLDDADWVTDLATAVTTSSTSGIYGTCDVDGSEVDGDGVLAWKSGSVQVYYCNHGFTPTDCSLNEYWRADDLINDSCGSNGGGWVVISDWSKTIGRDPTKSDGSFRSECGSSLHGVSANIVIDI</sequence>
<accession>A0A423VWA1</accession>
<protein>
    <recommendedName>
        <fullName evidence="4">Ecp2 effector protein domain-containing protein</fullName>
    </recommendedName>
</protein>
<name>A0A423VWA1_CYTCH</name>
<dbReference type="EMBL" id="LJZO01000024">
    <property type="protein sequence ID" value="ROV95359.1"/>
    <property type="molecule type" value="Genomic_DNA"/>
</dbReference>
<dbReference type="Proteomes" id="UP000284375">
    <property type="component" value="Unassembled WGS sequence"/>
</dbReference>
<feature type="chain" id="PRO_5019205661" description="Ecp2 effector protein domain-containing protein" evidence="1">
    <location>
        <begin position="23"/>
        <end position="206"/>
    </location>
</feature>
<feature type="signal peptide" evidence="1">
    <location>
        <begin position="1"/>
        <end position="22"/>
    </location>
</feature>
<evidence type="ECO:0000256" key="1">
    <source>
        <dbReference type="SAM" id="SignalP"/>
    </source>
</evidence>